<comment type="subcellular location">
    <subcellularLocation>
        <location evidence="1 7">Cell membrane</location>
        <topology evidence="1 7">Multi-pass membrane protein</topology>
    </subcellularLocation>
</comment>
<dbReference type="Proteomes" id="UP001230005">
    <property type="component" value="Unassembled WGS sequence"/>
</dbReference>
<comment type="caution">
    <text evidence="9">The sequence shown here is derived from an EMBL/GenBank/DDBJ whole genome shotgun (WGS) entry which is preliminary data.</text>
</comment>
<dbReference type="InterPro" id="IPR000515">
    <property type="entry name" value="MetI-like"/>
</dbReference>
<evidence type="ECO:0000313" key="9">
    <source>
        <dbReference type="EMBL" id="MDQ0257806.1"/>
    </source>
</evidence>
<evidence type="ECO:0000256" key="6">
    <source>
        <dbReference type="ARBA" id="ARBA00023136"/>
    </source>
</evidence>
<keyword evidence="10" id="KW-1185">Reference proteome</keyword>
<proteinExistence type="inferred from homology"/>
<evidence type="ECO:0000256" key="5">
    <source>
        <dbReference type="ARBA" id="ARBA00022989"/>
    </source>
</evidence>
<evidence type="ECO:0000256" key="7">
    <source>
        <dbReference type="RuleBase" id="RU363032"/>
    </source>
</evidence>
<feature type="transmembrane region" description="Helical" evidence="7">
    <location>
        <begin position="36"/>
        <end position="57"/>
    </location>
</feature>
<dbReference type="PANTHER" id="PTHR43386:SF1">
    <property type="entry name" value="D,D-DIPEPTIDE TRANSPORT SYSTEM PERMEASE PROTEIN DDPC-RELATED"/>
    <property type="match status" value="1"/>
</dbReference>
<keyword evidence="6 7" id="KW-0472">Membrane</keyword>
<dbReference type="InterPro" id="IPR025966">
    <property type="entry name" value="OppC_N"/>
</dbReference>
<comment type="similarity">
    <text evidence="7">Belongs to the binding-protein-dependent transport system permease family.</text>
</comment>
<dbReference type="PROSITE" id="PS50928">
    <property type="entry name" value="ABC_TM1"/>
    <property type="match status" value="1"/>
</dbReference>
<keyword evidence="5 7" id="KW-1133">Transmembrane helix</keyword>
<reference evidence="9 10" key="1">
    <citation type="submission" date="2023-07" db="EMBL/GenBank/DDBJ databases">
        <title>Genomic Encyclopedia of Type Strains, Phase IV (KMG-IV): sequencing the most valuable type-strain genomes for metagenomic binning, comparative biology and taxonomic classification.</title>
        <authorList>
            <person name="Goeker M."/>
        </authorList>
    </citation>
    <scope>NUCLEOTIDE SEQUENCE [LARGE SCALE GENOMIC DNA]</scope>
    <source>
        <strain evidence="9 10">DSM 9768</strain>
    </source>
</reference>
<sequence length="302" mass="32854">MAKPEINLPNDINAQTLGKRRSLLSIIVAKFFQNKLAVIALVVLSIIITSAILAPLITPHDPNLQNLRHRLEPPGPEFWLGTDHLGRDLFSRLLYGGRVSLTVGFVAMIGAVSIGTTIGAIAGFFGGKVDAFLMRLVDVIISFPNIFLLITLVAVLEPSMEILILVFALLSWTGTSRLVRGEFLTLKNREFVLAARTIGMSNTRIIFGQILPSAMGPVIVAATLAVGNFILAESTLSFLGLGIQPPRASWGNMLTYSQSVTIFRNAVWYPTFPGLAILITVLCFNFIGDGLRDALDPRIVEK</sequence>
<keyword evidence="2 7" id="KW-0813">Transport</keyword>
<dbReference type="Gene3D" id="1.10.3720.10">
    <property type="entry name" value="MetI-like"/>
    <property type="match status" value="1"/>
</dbReference>
<gene>
    <name evidence="9" type="ORF">J2S74_005268</name>
</gene>
<evidence type="ECO:0000256" key="2">
    <source>
        <dbReference type="ARBA" id="ARBA00022448"/>
    </source>
</evidence>
<evidence type="ECO:0000256" key="4">
    <source>
        <dbReference type="ARBA" id="ARBA00022692"/>
    </source>
</evidence>
<keyword evidence="4 7" id="KW-0812">Transmembrane</keyword>
<feature type="transmembrane region" description="Helical" evidence="7">
    <location>
        <begin position="162"/>
        <end position="179"/>
    </location>
</feature>
<dbReference type="PANTHER" id="PTHR43386">
    <property type="entry name" value="OLIGOPEPTIDE TRANSPORT SYSTEM PERMEASE PROTEIN APPC"/>
    <property type="match status" value="1"/>
</dbReference>
<organism evidence="9 10">
    <name type="scientific">Evansella vedderi</name>
    <dbReference type="NCBI Taxonomy" id="38282"/>
    <lineage>
        <taxon>Bacteria</taxon>
        <taxon>Bacillati</taxon>
        <taxon>Bacillota</taxon>
        <taxon>Bacilli</taxon>
        <taxon>Bacillales</taxon>
        <taxon>Bacillaceae</taxon>
        <taxon>Evansella</taxon>
    </lineage>
</organism>
<dbReference type="InterPro" id="IPR035906">
    <property type="entry name" value="MetI-like_sf"/>
</dbReference>
<dbReference type="RefSeq" id="WP_307332112.1">
    <property type="nucleotide sequence ID" value="NZ_JAUSUG010000034.1"/>
</dbReference>
<dbReference type="Pfam" id="PF00528">
    <property type="entry name" value="BPD_transp_1"/>
    <property type="match status" value="1"/>
</dbReference>
<evidence type="ECO:0000256" key="3">
    <source>
        <dbReference type="ARBA" id="ARBA00022475"/>
    </source>
</evidence>
<dbReference type="Pfam" id="PF12911">
    <property type="entry name" value="OppC_N"/>
    <property type="match status" value="1"/>
</dbReference>
<feature type="domain" description="ABC transmembrane type-1" evidence="8">
    <location>
        <begin position="97"/>
        <end position="288"/>
    </location>
</feature>
<feature type="transmembrane region" description="Helical" evidence="7">
    <location>
        <begin position="267"/>
        <end position="288"/>
    </location>
</feature>
<dbReference type="InterPro" id="IPR053523">
    <property type="entry name" value="Oligopeptide_permease_AppC"/>
</dbReference>
<feature type="transmembrane region" description="Helical" evidence="7">
    <location>
        <begin position="136"/>
        <end position="156"/>
    </location>
</feature>
<evidence type="ECO:0000256" key="1">
    <source>
        <dbReference type="ARBA" id="ARBA00004651"/>
    </source>
</evidence>
<protein>
    <submittedName>
        <fullName evidence="9">Peptide/nickel transport system permease protein</fullName>
    </submittedName>
</protein>
<dbReference type="CDD" id="cd06261">
    <property type="entry name" value="TM_PBP2"/>
    <property type="match status" value="1"/>
</dbReference>
<feature type="transmembrane region" description="Helical" evidence="7">
    <location>
        <begin position="210"/>
        <end position="231"/>
    </location>
</feature>
<dbReference type="EMBL" id="JAUSUG010000034">
    <property type="protein sequence ID" value="MDQ0257806.1"/>
    <property type="molecule type" value="Genomic_DNA"/>
</dbReference>
<dbReference type="InterPro" id="IPR050366">
    <property type="entry name" value="BP-dependent_transpt_permease"/>
</dbReference>
<evidence type="ECO:0000313" key="10">
    <source>
        <dbReference type="Proteomes" id="UP001230005"/>
    </source>
</evidence>
<accession>A0ABU0A2T3</accession>
<keyword evidence="3" id="KW-1003">Cell membrane</keyword>
<feature type="transmembrane region" description="Helical" evidence="7">
    <location>
        <begin position="99"/>
        <end position="124"/>
    </location>
</feature>
<evidence type="ECO:0000259" key="8">
    <source>
        <dbReference type="PROSITE" id="PS50928"/>
    </source>
</evidence>
<dbReference type="NCBIfam" id="NF045476">
    <property type="entry name" value="Opp4C"/>
    <property type="match status" value="1"/>
</dbReference>
<name>A0ABU0A2T3_9BACI</name>
<dbReference type="SUPFAM" id="SSF161098">
    <property type="entry name" value="MetI-like"/>
    <property type="match status" value="1"/>
</dbReference>